<dbReference type="OMA" id="FNVRILS"/>
<dbReference type="Proteomes" id="UP000076632">
    <property type="component" value="Unassembled WGS sequence"/>
</dbReference>
<dbReference type="AlphaFoldDB" id="A0A165H2J8"/>
<feature type="region of interest" description="Disordered" evidence="1">
    <location>
        <begin position="184"/>
        <end position="215"/>
    </location>
</feature>
<protein>
    <recommendedName>
        <fullName evidence="4">F-box domain-containing protein</fullName>
    </recommendedName>
</protein>
<name>A0A165H2J8_XYLHT</name>
<evidence type="ECO:0000313" key="3">
    <source>
        <dbReference type="Proteomes" id="UP000076632"/>
    </source>
</evidence>
<reference evidence="2 3" key="1">
    <citation type="journal article" date="2016" name="Fungal Biol.">
        <title>The genome of Xylona heveae provides a window into fungal endophytism.</title>
        <authorList>
            <person name="Gazis R."/>
            <person name="Kuo A."/>
            <person name="Riley R."/>
            <person name="LaButti K."/>
            <person name="Lipzen A."/>
            <person name="Lin J."/>
            <person name="Amirebrahimi M."/>
            <person name="Hesse C.N."/>
            <person name="Spatafora J.W."/>
            <person name="Henrissat B."/>
            <person name="Hainaut M."/>
            <person name="Grigoriev I.V."/>
            <person name="Hibbett D.S."/>
        </authorList>
    </citation>
    <scope>NUCLEOTIDE SEQUENCE [LARGE SCALE GENOMIC DNA]</scope>
    <source>
        <strain evidence="2 3">TC161</strain>
    </source>
</reference>
<dbReference type="RefSeq" id="XP_018188453.1">
    <property type="nucleotide sequence ID" value="XM_018332618.1"/>
</dbReference>
<evidence type="ECO:0000313" key="2">
    <source>
        <dbReference type="EMBL" id="KZF22898.1"/>
    </source>
</evidence>
<keyword evidence="3" id="KW-1185">Reference proteome</keyword>
<evidence type="ECO:0000256" key="1">
    <source>
        <dbReference type="SAM" id="MobiDB-lite"/>
    </source>
</evidence>
<dbReference type="EMBL" id="KV407458">
    <property type="protein sequence ID" value="KZF22898.1"/>
    <property type="molecule type" value="Genomic_DNA"/>
</dbReference>
<dbReference type="STRING" id="1328760.A0A165H2J8"/>
<proteinExistence type="predicted"/>
<accession>A0A165H2J8</accession>
<organism evidence="2 3">
    <name type="scientific">Xylona heveae (strain CBS 132557 / TC161)</name>
    <dbReference type="NCBI Taxonomy" id="1328760"/>
    <lineage>
        <taxon>Eukaryota</taxon>
        <taxon>Fungi</taxon>
        <taxon>Dikarya</taxon>
        <taxon>Ascomycota</taxon>
        <taxon>Pezizomycotina</taxon>
        <taxon>Xylonomycetes</taxon>
        <taxon>Xylonales</taxon>
        <taxon>Xylonaceae</taxon>
        <taxon>Xylona</taxon>
    </lineage>
</organism>
<feature type="compositionally biased region" description="Polar residues" evidence="1">
    <location>
        <begin position="198"/>
        <end position="215"/>
    </location>
</feature>
<gene>
    <name evidence="2" type="ORF">L228DRAFT_247313</name>
</gene>
<dbReference type="OrthoDB" id="5345494at2759"/>
<dbReference type="GeneID" id="28897755"/>
<dbReference type="InParanoid" id="A0A165H2J8"/>
<sequence length="488" mass="54209">MAGDGTGHLTLLDLLSNSLILSHIAPYLGLTSLYALGSTSHAFKSLVFESHNAFRYLDLSTVKYASGLTSAEDLTESDLQQHFGRSFVTEDDFYSDPLRQIFTRLTKKNILRDVQTLILDGLSVPADLIREIICDEPFNVRILSVREAENLNERKLMQVLKYAMRPSRPEGTPKLRALYIFGPKDQPPMSDKDDDAFTDSSANRQEAVSRNLRSSASPGIHIASSWNHRSQHALSSALSRSGNDWWQGSGRVIARPLPDWAEIVQLCEGVIAFDAILCRGPRHNPRSILRPEDQVDSRSTLPFLRPAIATIALGPEGCNNCHSSPEGAAIYGKSKPKELPLLAPPPFHSSSVRAAQMPPPHLAAGDVHLFARCEECLRERWCESCNKWWCESCYDGQPTVTLTILQQRELYEELLAAGASHSHSSEESIKGVKRDCWECGRTCATCIARTQRKCKSCTGGYCILHNEGSSATSCDWCSTTRPQTRDLY</sequence>
<evidence type="ECO:0008006" key="4">
    <source>
        <dbReference type="Google" id="ProtNLM"/>
    </source>
</evidence>